<dbReference type="EMBL" id="CP035807">
    <property type="protein sequence ID" value="QEN04596.1"/>
    <property type="molecule type" value="Genomic_DNA"/>
</dbReference>
<sequence length="135" mass="15445">MELRAVNNNIDNKSQMGYNLSMTDLKGYIPEIVESLKELDPFKIYMFGSVAKGTDNQDSDIDLAVILNIDDVPKTYDEKLKNKVSVRNSILDISMEVPIDLLVYTKEEFKILDELNKPFMTEITEKGTLIYEQVS</sequence>
<dbReference type="InterPro" id="IPR052548">
    <property type="entry name" value="Type_VII_TA_antitoxin"/>
</dbReference>
<dbReference type="Pfam" id="PF18765">
    <property type="entry name" value="Polbeta"/>
    <property type="match status" value="1"/>
</dbReference>
<dbReference type="KEGG" id="sper:EW093_07725"/>
<dbReference type="OrthoDB" id="9799750at2"/>
<dbReference type="Proteomes" id="UP000323824">
    <property type="component" value="Chromosome"/>
</dbReference>
<evidence type="ECO:0000313" key="3">
    <source>
        <dbReference type="Proteomes" id="UP000323824"/>
    </source>
</evidence>
<feature type="domain" description="Polymerase beta nucleotidyltransferase" evidence="1">
    <location>
        <begin position="32"/>
        <end position="133"/>
    </location>
</feature>
<dbReference type="Gene3D" id="3.30.460.10">
    <property type="entry name" value="Beta Polymerase, domain 2"/>
    <property type="match status" value="1"/>
</dbReference>
<name>A0A5C1QD82_9SPIO</name>
<dbReference type="InterPro" id="IPR043519">
    <property type="entry name" value="NT_sf"/>
</dbReference>
<gene>
    <name evidence="2" type="ORF">EW093_07725</name>
</gene>
<protein>
    <submittedName>
        <fullName evidence="2">Nucleotidyltransferase domain-containing protein</fullName>
    </submittedName>
</protein>
<dbReference type="PANTHER" id="PTHR33933">
    <property type="entry name" value="NUCLEOTIDYLTRANSFERASE"/>
    <property type="match status" value="1"/>
</dbReference>
<keyword evidence="2" id="KW-0808">Transferase</keyword>
<dbReference type="GO" id="GO:0016740">
    <property type="term" value="F:transferase activity"/>
    <property type="evidence" value="ECO:0007669"/>
    <property type="project" value="UniProtKB-KW"/>
</dbReference>
<organism evidence="2 3">
    <name type="scientific">Thiospirochaeta perfilievii</name>
    <dbReference type="NCBI Taxonomy" id="252967"/>
    <lineage>
        <taxon>Bacteria</taxon>
        <taxon>Pseudomonadati</taxon>
        <taxon>Spirochaetota</taxon>
        <taxon>Spirochaetia</taxon>
        <taxon>Spirochaetales</taxon>
        <taxon>Spirochaetaceae</taxon>
        <taxon>Thiospirochaeta</taxon>
    </lineage>
</organism>
<dbReference type="AlphaFoldDB" id="A0A5C1QD82"/>
<accession>A0A5C1QD82</accession>
<keyword evidence="3" id="KW-1185">Reference proteome</keyword>
<dbReference type="PANTHER" id="PTHR33933:SF1">
    <property type="entry name" value="PROTEIN ADENYLYLTRANSFERASE MNTA-RELATED"/>
    <property type="match status" value="1"/>
</dbReference>
<evidence type="ECO:0000259" key="1">
    <source>
        <dbReference type="Pfam" id="PF18765"/>
    </source>
</evidence>
<reference evidence="2 3" key="2">
    <citation type="submission" date="2019-09" db="EMBL/GenBank/DDBJ databases">
        <title>Complete Genome Sequence and Methylome Analysis of free living Spirochaetas.</title>
        <authorList>
            <person name="Leshcheva N."/>
            <person name="Mikheeva N."/>
        </authorList>
    </citation>
    <scope>NUCLEOTIDE SEQUENCE [LARGE SCALE GENOMIC DNA]</scope>
    <source>
        <strain evidence="2 3">P</strain>
    </source>
</reference>
<dbReference type="InterPro" id="IPR041633">
    <property type="entry name" value="Polbeta"/>
</dbReference>
<evidence type="ECO:0000313" key="2">
    <source>
        <dbReference type="EMBL" id="QEN04596.1"/>
    </source>
</evidence>
<proteinExistence type="predicted"/>
<dbReference type="SUPFAM" id="SSF81301">
    <property type="entry name" value="Nucleotidyltransferase"/>
    <property type="match status" value="1"/>
</dbReference>
<reference evidence="2 3" key="1">
    <citation type="submission" date="2019-02" db="EMBL/GenBank/DDBJ databases">
        <authorList>
            <person name="Fomenkov A."/>
            <person name="Dubinina G."/>
            <person name="Grabovich M."/>
            <person name="Vincze T."/>
            <person name="Roberts R.J."/>
        </authorList>
    </citation>
    <scope>NUCLEOTIDE SEQUENCE [LARGE SCALE GENOMIC DNA]</scope>
    <source>
        <strain evidence="2 3">P</strain>
    </source>
</reference>
<dbReference type="CDD" id="cd05403">
    <property type="entry name" value="NT_KNTase_like"/>
    <property type="match status" value="1"/>
</dbReference>